<reference evidence="1" key="1">
    <citation type="submission" date="2021-01" db="EMBL/GenBank/DDBJ databases">
        <authorList>
            <person name="Corre E."/>
            <person name="Pelletier E."/>
            <person name="Niang G."/>
            <person name="Scheremetjew M."/>
            <person name="Finn R."/>
            <person name="Kale V."/>
            <person name="Holt S."/>
            <person name="Cochrane G."/>
            <person name="Meng A."/>
            <person name="Brown T."/>
            <person name="Cohen L."/>
        </authorList>
    </citation>
    <scope>NUCLEOTIDE SEQUENCE</scope>
    <source>
        <strain evidence="1">CCMP1381</strain>
    </source>
</reference>
<dbReference type="AlphaFoldDB" id="A0A7S2B4X6"/>
<organism evidence="1">
    <name type="scientific">Octactis speculum</name>
    <dbReference type="NCBI Taxonomy" id="3111310"/>
    <lineage>
        <taxon>Eukaryota</taxon>
        <taxon>Sar</taxon>
        <taxon>Stramenopiles</taxon>
        <taxon>Ochrophyta</taxon>
        <taxon>Dictyochophyceae</taxon>
        <taxon>Dictyochales</taxon>
        <taxon>Dictyochaceae</taxon>
        <taxon>Octactis</taxon>
    </lineage>
</organism>
<name>A0A7S2B4X6_9STRA</name>
<dbReference type="PROSITE" id="PS00018">
    <property type="entry name" value="EF_HAND_1"/>
    <property type="match status" value="1"/>
</dbReference>
<dbReference type="EMBL" id="HBGS01010668">
    <property type="protein sequence ID" value="CAD9386692.1"/>
    <property type="molecule type" value="Transcribed_RNA"/>
</dbReference>
<evidence type="ECO:0000313" key="1">
    <source>
        <dbReference type="EMBL" id="CAD9386692.1"/>
    </source>
</evidence>
<dbReference type="InterPro" id="IPR018247">
    <property type="entry name" value="EF_Hand_1_Ca_BS"/>
</dbReference>
<gene>
    <name evidence="1" type="ORF">DSPE1174_LOCUS5613</name>
</gene>
<proteinExistence type="predicted"/>
<sequence length="117" mass="13003">MTTDFHSHLLSLDSNRDGRISLEEFVAAGKADLRLQQVLGLCSLNSRNRVATAVESLQALIPEKKELIMKRSWLSRVCCLTHLFPSRATQVQANLPLLSDRVVQSDSNPLELEASDS</sequence>
<evidence type="ECO:0008006" key="2">
    <source>
        <dbReference type="Google" id="ProtNLM"/>
    </source>
</evidence>
<protein>
    <recommendedName>
        <fullName evidence="2">EF-hand domain-containing protein</fullName>
    </recommendedName>
</protein>
<accession>A0A7S2B4X6</accession>